<dbReference type="InterPro" id="IPR051045">
    <property type="entry name" value="TonB-dependent_transducer"/>
</dbReference>
<dbReference type="SUPFAM" id="SSF82185">
    <property type="entry name" value="Histone H3 K4-specific methyltransferase SET7/9 N-terminal domain"/>
    <property type="match status" value="1"/>
</dbReference>
<reference evidence="3" key="1">
    <citation type="journal article" date="2014" name="Int. J. Syst. Evol. Microbiol.">
        <title>Complete genome sequence of Corynebacterium casei LMG S-19264T (=DSM 44701T), isolated from a smear-ripened cheese.</title>
        <authorList>
            <consortium name="US DOE Joint Genome Institute (JGI-PGF)"/>
            <person name="Walter F."/>
            <person name="Albersmeier A."/>
            <person name="Kalinowski J."/>
            <person name="Ruckert C."/>
        </authorList>
    </citation>
    <scope>NUCLEOTIDE SEQUENCE</scope>
    <source>
        <strain evidence="3">CGMCC 1.15958</strain>
    </source>
</reference>
<dbReference type="EMBL" id="BMKK01000003">
    <property type="protein sequence ID" value="GGD55962.1"/>
    <property type="molecule type" value="Genomic_DNA"/>
</dbReference>
<evidence type="ECO:0000256" key="1">
    <source>
        <dbReference type="SAM" id="SignalP"/>
    </source>
</evidence>
<feature type="domain" description="TonB C-terminal" evidence="2">
    <location>
        <begin position="198"/>
        <end position="268"/>
    </location>
</feature>
<dbReference type="Proteomes" id="UP000609064">
    <property type="component" value="Unassembled WGS sequence"/>
</dbReference>
<gene>
    <name evidence="3" type="ORF">GCM10011514_20040</name>
</gene>
<dbReference type="GO" id="GO:0055085">
    <property type="term" value="P:transmembrane transport"/>
    <property type="evidence" value="ECO:0007669"/>
    <property type="project" value="InterPro"/>
</dbReference>
<dbReference type="AlphaFoldDB" id="A0A916YQ65"/>
<dbReference type="PANTHER" id="PTHR33446:SF2">
    <property type="entry name" value="PROTEIN TONB"/>
    <property type="match status" value="1"/>
</dbReference>
<keyword evidence="4" id="KW-1185">Reference proteome</keyword>
<feature type="chain" id="PRO_5038055385" description="TonB C-terminal domain-containing protein" evidence="1">
    <location>
        <begin position="22"/>
        <end position="274"/>
    </location>
</feature>
<evidence type="ECO:0000259" key="2">
    <source>
        <dbReference type="Pfam" id="PF03544"/>
    </source>
</evidence>
<comment type="caution">
    <text evidence="3">The sequence shown here is derived from an EMBL/GenBank/DDBJ whole genome shotgun (WGS) entry which is preliminary data.</text>
</comment>
<reference evidence="3" key="2">
    <citation type="submission" date="2020-09" db="EMBL/GenBank/DDBJ databases">
        <authorList>
            <person name="Sun Q."/>
            <person name="Zhou Y."/>
        </authorList>
    </citation>
    <scope>NUCLEOTIDE SEQUENCE</scope>
    <source>
        <strain evidence="3">CGMCC 1.15958</strain>
    </source>
</reference>
<proteinExistence type="predicted"/>
<evidence type="ECO:0000313" key="4">
    <source>
        <dbReference type="Proteomes" id="UP000609064"/>
    </source>
</evidence>
<accession>A0A916YQ65</accession>
<dbReference type="SUPFAM" id="SSF74653">
    <property type="entry name" value="TolA/TonB C-terminal domain"/>
    <property type="match status" value="1"/>
</dbReference>
<dbReference type="GO" id="GO:0098797">
    <property type="term" value="C:plasma membrane protein complex"/>
    <property type="evidence" value="ECO:0007669"/>
    <property type="project" value="TreeGrafter"/>
</dbReference>
<protein>
    <recommendedName>
        <fullName evidence="2">TonB C-terminal domain-containing protein</fullName>
    </recommendedName>
</protein>
<dbReference type="Gene3D" id="3.90.930.1">
    <property type="match status" value="1"/>
</dbReference>
<name>A0A916YQ65_9BACT</name>
<dbReference type="GO" id="GO:0031992">
    <property type="term" value="F:energy transducer activity"/>
    <property type="evidence" value="ECO:0007669"/>
    <property type="project" value="TreeGrafter"/>
</dbReference>
<dbReference type="Gene3D" id="3.30.1150.10">
    <property type="match status" value="1"/>
</dbReference>
<dbReference type="InterPro" id="IPR037682">
    <property type="entry name" value="TonB_C"/>
</dbReference>
<sequence>MKKLTLVVLTGVLLCYTYARGQNPTSQLPVSVLVIGNEAKKTAPNAEQVITKYYSANRKEVKVPQDAAFYREFKQVAEKLYQVCEYRIDRRPSMELYVTNTAYDVKNGPYRLYYPDGILIDNEGMYKNDVQVGNWYYYHRNGKISGKEMYEDGLLVDAEYFNEDGSKLTDITAAVREKPSFPGGVIEMDKFVQKIIELPEEVVKNKITGKMAIGFIVEPDGTLSSPKIELSLNRALDEAAFKVLDQMPKWIPAKSHNRLIRAKYTMPITITIRK</sequence>
<evidence type="ECO:0000313" key="3">
    <source>
        <dbReference type="EMBL" id="GGD55962.1"/>
    </source>
</evidence>
<dbReference type="RefSeq" id="WP_188765927.1">
    <property type="nucleotide sequence ID" value="NZ_BMKK01000003.1"/>
</dbReference>
<organism evidence="3 4">
    <name type="scientific">Emticicia aquatilis</name>
    <dbReference type="NCBI Taxonomy" id="1537369"/>
    <lineage>
        <taxon>Bacteria</taxon>
        <taxon>Pseudomonadati</taxon>
        <taxon>Bacteroidota</taxon>
        <taxon>Cytophagia</taxon>
        <taxon>Cytophagales</taxon>
        <taxon>Leadbetterellaceae</taxon>
        <taxon>Emticicia</taxon>
    </lineage>
</organism>
<feature type="signal peptide" evidence="1">
    <location>
        <begin position="1"/>
        <end position="21"/>
    </location>
</feature>
<keyword evidence="1" id="KW-0732">Signal</keyword>
<dbReference type="Pfam" id="PF03544">
    <property type="entry name" value="TonB_C"/>
    <property type="match status" value="1"/>
</dbReference>
<dbReference type="PANTHER" id="PTHR33446">
    <property type="entry name" value="PROTEIN TONB-RELATED"/>
    <property type="match status" value="1"/>
</dbReference>